<comment type="caution">
    <text evidence="2">The sequence shown here is derived from an EMBL/GenBank/DDBJ whole genome shotgun (WGS) entry which is preliminary data.</text>
</comment>
<proteinExistence type="predicted"/>
<dbReference type="EMBL" id="VOUQ01000018">
    <property type="protein sequence ID" value="TXE27344.1"/>
    <property type="molecule type" value="Genomic_DNA"/>
</dbReference>
<feature type="domain" description="DUF4123" evidence="1">
    <location>
        <begin position="32"/>
        <end position="160"/>
    </location>
</feature>
<evidence type="ECO:0000259" key="1">
    <source>
        <dbReference type="Pfam" id="PF13503"/>
    </source>
</evidence>
<dbReference type="Pfam" id="PF13503">
    <property type="entry name" value="DUF4123"/>
    <property type="match status" value="1"/>
</dbReference>
<dbReference type="Proteomes" id="UP000321126">
    <property type="component" value="Unassembled WGS sequence"/>
</dbReference>
<reference evidence="2 3" key="1">
    <citation type="submission" date="2019-07" db="EMBL/GenBank/DDBJ databases">
        <title>Serratia strains were isolated from fresh produce.</title>
        <authorList>
            <person name="Cho G.-S."/>
            <person name="Stein M."/>
            <person name="Lee W."/>
            <person name="Suh S.H."/>
            <person name="Franz C.M.A.P."/>
        </authorList>
    </citation>
    <scope>NUCLEOTIDE SEQUENCE [LARGE SCALE GENOMIC DNA]</scope>
    <source>
        <strain evidence="2 3">S16</strain>
    </source>
</reference>
<name>A0A5C7BWL3_SERMA</name>
<protein>
    <submittedName>
        <fullName evidence="2">DUF4123 domain-containing protein</fullName>
    </submittedName>
</protein>
<sequence length="310" mass="35723">MGALPVAILHPYLLHHQTTHTQWHQTLAEGGCFILAESAINDAVPWQAELHSRDNELVRLYPGNVGTIHASISPYIIPVNQDNWEQVKEYVLTYDCWGIGIRLSWLDRIQSNEAQLQVLSQHLRSWLLVTTPEQDDVTLRLADWQVVRPLLEASTHPEATAFFGPVAEFWHLAPDGSAEKLELAHHTEHPPNITQPRTLSPLQWQAILTPSLLNTLQRYMAHLRQHHPRWHDAENNELQHFTEQHYQQALEYGFRHDRDIVRYLALASELHPGFIGDTWAQAIMRDTEYTPAGSRMDRLYSKAVEMMDEA</sequence>
<accession>A0A5C7BWL3</accession>
<evidence type="ECO:0000313" key="2">
    <source>
        <dbReference type="EMBL" id="TXE27344.1"/>
    </source>
</evidence>
<gene>
    <name evidence="2" type="ORF">FOT62_22505</name>
</gene>
<organism evidence="2 3">
    <name type="scientific">Serratia marcescens</name>
    <dbReference type="NCBI Taxonomy" id="615"/>
    <lineage>
        <taxon>Bacteria</taxon>
        <taxon>Pseudomonadati</taxon>
        <taxon>Pseudomonadota</taxon>
        <taxon>Gammaproteobacteria</taxon>
        <taxon>Enterobacterales</taxon>
        <taxon>Yersiniaceae</taxon>
        <taxon>Serratia</taxon>
    </lineage>
</organism>
<dbReference type="AlphaFoldDB" id="A0A5C7BWL3"/>
<evidence type="ECO:0000313" key="3">
    <source>
        <dbReference type="Proteomes" id="UP000321126"/>
    </source>
</evidence>
<dbReference type="InterPro" id="IPR025391">
    <property type="entry name" value="DUF4123"/>
</dbReference>